<dbReference type="PROSITE" id="PS50110">
    <property type="entry name" value="RESPONSE_REGULATORY"/>
    <property type="match status" value="1"/>
</dbReference>
<organism evidence="9 10">
    <name type="scientific">Arsenicicoccus piscis</name>
    <dbReference type="NCBI Taxonomy" id="673954"/>
    <lineage>
        <taxon>Bacteria</taxon>
        <taxon>Bacillati</taxon>
        <taxon>Actinomycetota</taxon>
        <taxon>Actinomycetes</taxon>
        <taxon>Micrococcales</taxon>
        <taxon>Intrasporangiaceae</taxon>
        <taxon>Arsenicicoccus</taxon>
    </lineage>
</organism>
<keyword evidence="5" id="KW-0804">Transcription</keyword>
<gene>
    <name evidence="9" type="ORF">GCM10025862_36760</name>
</gene>
<dbReference type="InterPro" id="IPR039420">
    <property type="entry name" value="WalR-like"/>
</dbReference>
<feature type="compositionally biased region" description="Low complexity" evidence="7">
    <location>
        <begin position="142"/>
        <end position="156"/>
    </location>
</feature>
<evidence type="ECO:0000313" key="10">
    <source>
        <dbReference type="Proteomes" id="UP001157109"/>
    </source>
</evidence>
<dbReference type="Proteomes" id="UP001157109">
    <property type="component" value="Unassembled WGS sequence"/>
</dbReference>
<name>A0ABQ6HT42_9MICO</name>
<proteinExistence type="predicted"/>
<dbReference type="Pfam" id="PF00072">
    <property type="entry name" value="Response_reg"/>
    <property type="match status" value="1"/>
</dbReference>
<keyword evidence="1 6" id="KW-0597">Phosphoprotein</keyword>
<sequence>MGRVLVVEDERTLAGMVAAYLSRAGFETDVVHTGTAAVAAVREGHPDVVILDLGLPGMDGIEVCRQVRTFSDCYVIITTARKEEVDTLIGLSVGADDYLTKPFSVRELTARVQAVLRRPRTGTGPAPTKRRPRGVSGACGWTPSATRSTSTASRSP</sequence>
<evidence type="ECO:0000256" key="2">
    <source>
        <dbReference type="ARBA" id="ARBA00023012"/>
    </source>
</evidence>
<dbReference type="SUPFAM" id="SSF52172">
    <property type="entry name" value="CheY-like"/>
    <property type="match status" value="1"/>
</dbReference>
<keyword evidence="2" id="KW-0902">Two-component regulatory system</keyword>
<dbReference type="Gene3D" id="3.40.50.2300">
    <property type="match status" value="1"/>
</dbReference>
<dbReference type="SMART" id="SM00448">
    <property type="entry name" value="REC"/>
    <property type="match status" value="1"/>
</dbReference>
<feature type="region of interest" description="Disordered" evidence="7">
    <location>
        <begin position="117"/>
        <end position="156"/>
    </location>
</feature>
<dbReference type="EMBL" id="BSUJ01000001">
    <property type="protein sequence ID" value="GMA21655.1"/>
    <property type="molecule type" value="Genomic_DNA"/>
</dbReference>
<feature type="domain" description="Response regulatory" evidence="8">
    <location>
        <begin position="3"/>
        <end position="116"/>
    </location>
</feature>
<protein>
    <recommendedName>
        <fullName evidence="8">Response regulatory domain-containing protein</fullName>
    </recommendedName>
</protein>
<reference evidence="10" key="1">
    <citation type="journal article" date="2019" name="Int. J. Syst. Evol. Microbiol.">
        <title>The Global Catalogue of Microorganisms (GCM) 10K type strain sequencing project: providing services to taxonomists for standard genome sequencing and annotation.</title>
        <authorList>
            <consortium name="The Broad Institute Genomics Platform"/>
            <consortium name="The Broad Institute Genome Sequencing Center for Infectious Disease"/>
            <person name="Wu L."/>
            <person name="Ma J."/>
        </authorList>
    </citation>
    <scope>NUCLEOTIDE SEQUENCE [LARGE SCALE GENOMIC DNA]</scope>
    <source>
        <strain evidence="10">NBRC 105830</strain>
    </source>
</reference>
<dbReference type="PANTHER" id="PTHR48111">
    <property type="entry name" value="REGULATOR OF RPOS"/>
    <property type="match status" value="1"/>
</dbReference>
<dbReference type="InterPro" id="IPR011006">
    <property type="entry name" value="CheY-like_superfamily"/>
</dbReference>
<accession>A0ABQ6HT42</accession>
<evidence type="ECO:0000256" key="4">
    <source>
        <dbReference type="ARBA" id="ARBA00023125"/>
    </source>
</evidence>
<evidence type="ECO:0000256" key="3">
    <source>
        <dbReference type="ARBA" id="ARBA00023015"/>
    </source>
</evidence>
<keyword evidence="10" id="KW-1185">Reference proteome</keyword>
<feature type="modified residue" description="4-aspartylphosphate" evidence="6">
    <location>
        <position position="52"/>
    </location>
</feature>
<evidence type="ECO:0000256" key="1">
    <source>
        <dbReference type="ARBA" id="ARBA00022553"/>
    </source>
</evidence>
<dbReference type="InterPro" id="IPR001789">
    <property type="entry name" value="Sig_transdc_resp-reg_receiver"/>
</dbReference>
<evidence type="ECO:0000259" key="8">
    <source>
        <dbReference type="PROSITE" id="PS50110"/>
    </source>
</evidence>
<evidence type="ECO:0000313" key="9">
    <source>
        <dbReference type="EMBL" id="GMA21655.1"/>
    </source>
</evidence>
<evidence type="ECO:0000256" key="6">
    <source>
        <dbReference type="PROSITE-ProRule" id="PRU00169"/>
    </source>
</evidence>
<keyword evidence="4" id="KW-0238">DNA-binding</keyword>
<dbReference type="PANTHER" id="PTHR48111:SF1">
    <property type="entry name" value="TWO-COMPONENT RESPONSE REGULATOR ORR33"/>
    <property type="match status" value="1"/>
</dbReference>
<keyword evidence="3" id="KW-0805">Transcription regulation</keyword>
<comment type="caution">
    <text evidence="9">The sequence shown here is derived from an EMBL/GenBank/DDBJ whole genome shotgun (WGS) entry which is preliminary data.</text>
</comment>
<evidence type="ECO:0000256" key="7">
    <source>
        <dbReference type="SAM" id="MobiDB-lite"/>
    </source>
</evidence>
<evidence type="ECO:0000256" key="5">
    <source>
        <dbReference type="ARBA" id="ARBA00023163"/>
    </source>
</evidence>